<dbReference type="GO" id="GO:0005856">
    <property type="term" value="C:cytoskeleton"/>
    <property type="evidence" value="ECO:0007669"/>
    <property type="project" value="TreeGrafter"/>
</dbReference>
<gene>
    <name evidence="4" type="ORF">SKAU_G00041850</name>
</gene>
<feature type="region of interest" description="Disordered" evidence="2">
    <location>
        <begin position="120"/>
        <end position="149"/>
    </location>
</feature>
<evidence type="ECO:0000256" key="1">
    <source>
        <dbReference type="SAM" id="Coils"/>
    </source>
</evidence>
<dbReference type="Gene3D" id="1.10.10.60">
    <property type="entry name" value="Homeodomain-like"/>
    <property type="match status" value="1"/>
</dbReference>
<sequence length="330" mass="37607">METKDSVMMFPYKMTDEDTANLIKLRASNEALFTGKRNASKIAWRAVIRELGLQGKVNSGQASKKWENLKKKYKELKYPPGGLGAGNGDVTAASWHWFYLMNEAMEGRLSTSAPALTTVSYADDEPDSPRPGPVTSRTHPRKRRKEGMKNEILEFLTGGAEREEILGIEVKEGDAIEMYADREEAELERVAMETERERAGLDAEKAGAHTHRAGFERELAAIDRDRAALEREKAGVDRDRAAVERDRALLEKDRALMERERAAMDRDWAMLEKDRATLERERAMLQRDKEAIKNGTFEVKNDSPAMELDTEALERRERFLSLFEKLIEKL</sequence>
<dbReference type="AlphaFoldDB" id="A0A9Q1J8W0"/>
<protein>
    <recommendedName>
        <fullName evidence="3">Myb/SANT-like DNA-binding domain-containing protein</fullName>
    </recommendedName>
</protein>
<dbReference type="EMBL" id="JAINUF010000002">
    <property type="protein sequence ID" value="KAJ8373605.1"/>
    <property type="molecule type" value="Genomic_DNA"/>
</dbReference>
<dbReference type="PANTHER" id="PTHR38709:SF1">
    <property type="entry name" value="DREBRIN"/>
    <property type="match status" value="1"/>
</dbReference>
<comment type="caution">
    <text evidence="4">The sequence shown here is derived from an EMBL/GenBank/DDBJ whole genome shotgun (WGS) entry which is preliminary data.</text>
</comment>
<keyword evidence="1" id="KW-0175">Coiled coil</keyword>
<dbReference type="Proteomes" id="UP001152622">
    <property type="component" value="Chromosome 2"/>
</dbReference>
<dbReference type="InterPro" id="IPR044822">
    <property type="entry name" value="Myb_DNA-bind_4"/>
</dbReference>
<reference evidence="4" key="1">
    <citation type="journal article" date="2023" name="Science">
        <title>Genome structures resolve the early diversification of teleost fishes.</title>
        <authorList>
            <person name="Parey E."/>
            <person name="Louis A."/>
            <person name="Montfort J."/>
            <person name="Bouchez O."/>
            <person name="Roques C."/>
            <person name="Iampietro C."/>
            <person name="Lluch J."/>
            <person name="Castinel A."/>
            <person name="Donnadieu C."/>
            <person name="Desvignes T."/>
            <person name="Floi Bucao C."/>
            <person name="Jouanno E."/>
            <person name="Wen M."/>
            <person name="Mejri S."/>
            <person name="Dirks R."/>
            <person name="Jansen H."/>
            <person name="Henkel C."/>
            <person name="Chen W.J."/>
            <person name="Zahm M."/>
            <person name="Cabau C."/>
            <person name="Klopp C."/>
            <person name="Thompson A.W."/>
            <person name="Robinson-Rechavi M."/>
            <person name="Braasch I."/>
            <person name="Lecointre G."/>
            <person name="Bobe J."/>
            <person name="Postlethwait J.H."/>
            <person name="Berthelot C."/>
            <person name="Roest Crollius H."/>
            <person name="Guiguen Y."/>
        </authorList>
    </citation>
    <scope>NUCLEOTIDE SEQUENCE</scope>
    <source>
        <strain evidence="4">WJC10195</strain>
    </source>
</reference>
<accession>A0A9Q1J8W0</accession>
<dbReference type="OrthoDB" id="10261408at2759"/>
<dbReference type="PANTHER" id="PTHR38709">
    <property type="entry name" value="SI:CH73-193C12.2-RELATED"/>
    <property type="match status" value="1"/>
</dbReference>
<evidence type="ECO:0000313" key="5">
    <source>
        <dbReference type="Proteomes" id="UP001152622"/>
    </source>
</evidence>
<evidence type="ECO:0000256" key="2">
    <source>
        <dbReference type="SAM" id="MobiDB-lite"/>
    </source>
</evidence>
<feature type="coiled-coil region" evidence="1">
    <location>
        <begin position="182"/>
        <end position="295"/>
    </location>
</feature>
<name>A0A9Q1J8W0_SYNKA</name>
<evidence type="ECO:0000259" key="3">
    <source>
        <dbReference type="Pfam" id="PF13837"/>
    </source>
</evidence>
<evidence type="ECO:0000313" key="4">
    <source>
        <dbReference type="EMBL" id="KAJ8373605.1"/>
    </source>
</evidence>
<dbReference type="Pfam" id="PF13837">
    <property type="entry name" value="Myb_DNA-bind_4"/>
    <property type="match status" value="1"/>
</dbReference>
<keyword evidence="5" id="KW-1185">Reference proteome</keyword>
<organism evidence="4 5">
    <name type="scientific">Synaphobranchus kaupii</name>
    <name type="common">Kaup's arrowtooth eel</name>
    <dbReference type="NCBI Taxonomy" id="118154"/>
    <lineage>
        <taxon>Eukaryota</taxon>
        <taxon>Metazoa</taxon>
        <taxon>Chordata</taxon>
        <taxon>Craniata</taxon>
        <taxon>Vertebrata</taxon>
        <taxon>Euteleostomi</taxon>
        <taxon>Actinopterygii</taxon>
        <taxon>Neopterygii</taxon>
        <taxon>Teleostei</taxon>
        <taxon>Anguilliformes</taxon>
        <taxon>Synaphobranchidae</taxon>
        <taxon>Synaphobranchus</taxon>
    </lineage>
</organism>
<proteinExistence type="predicted"/>
<feature type="domain" description="Myb/SANT-like DNA-binding" evidence="3">
    <location>
        <begin position="15"/>
        <end position="102"/>
    </location>
</feature>